<dbReference type="Pfam" id="PF12229">
    <property type="entry name" value="PG_binding_4"/>
    <property type="match status" value="1"/>
</dbReference>
<dbReference type="Pfam" id="PF04294">
    <property type="entry name" value="VanW"/>
    <property type="match status" value="1"/>
</dbReference>
<evidence type="ECO:0000313" key="6">
    <source>
        <dbReference type="Proteomes" id="UP000196365"/>
    </source>
</evidence>
<dbReference type="PANTHER" id="PTHR35788">
    <property type="entry name" value="EXPORTED PROTEIN-RELATED"/>
    <property type="match status" value="1"/>
</dbReference>
<dbReference type="InterPro" id="IPR052913">
    <property type="entry name" value="Glycopeptide_resist_protein"/>
</dbReference>
<evidence type="ECO:0000256" key="3">
    <source>
        <dbReference type="SAM" id="Phobius"/>
    </source>
</evidence>
<dbReference type="Proteomes" id="UP000196365">
    <property type="component" value="Unassembled WGS sequence"/>
</dbReference>
<dbReference type="PROSITE" id="PS51109">
    <property type="entry name" value="G5"/>
    <property type="match status" value="1"/>
</dbReference>
<evidence type="ECO:0000313" key="5">
    <source>
        <dbReference type="EMBL" id="SJZ42977.1"/>
    </source>
</evidence>
<reference evidence="5 6" key="1">
    <citation type="submission" date="2017-02" db="EMBL/GenBank/DDBJ databases">
        <authorList>
            <person name="Peterson S.W."/>
        </authorList>
    </citation>
    <scope>NUCLEOTIDE SEQUENCE [LARGE SCALE GENOMIC DNA]</scope>
    <source>
        <strain evidence="5 6">DSM 15102</strain>
    </source>
</reference>
<dbReference type="Gene3D" id="2.20.230.10">
    <property type="entry name" value="Resuscitation-promoting factor rpfb"/>
    <property type="match status" value="1"/>
</dbReference>
<keyword evidence="1" id="KW-0732">Signal</keyword>
<dbReference type="InterPro" id="IPR007391">
    <property type="entry name" value="Vancomycin_resist_VanW"/>
</dbReference>
<feature type="transmembrane region" description="Helical" evidence="3">
    <location>
        <begin position="12"/>
        <end position="32"/>
    </location>
</feature>
<dbReference type="AlphaFoldDB" id="A0A1T4KKT4"/>
<keyword evidence="3" id="KW-1133">Transmembrane helix</keyword>
<keyword evidence="3" id="KW-0472">Membrane</keyword>
<evidence type="ECO:0000256" key="2">
    <source>
        <dbReference type="SAM" id="Coils"/>
    </source>
</evidence>
<protein>
    <submittedName>
        <fullName evidence="5">Putative peptidoglycan binding domain-containing protein</fullName>
    </submittedName>
</protein>
<feature type="coiled-coil region" evidence="2">
    <location>
        <begin position="137"/>
        <end position="164"/>
    </location>
</feature>
<organism evidence="5 6">
    <name type="scientific">Garciella nitratireducens DSM 15102</name>
    <dbReference type="NCBI Taxonomy" id="1121911"/>
    <lineage>
        <taxon>Bacteria</taxon>
        <taxon>Bacillati</taxon>
        <taxon>Bacillota</taxon>
        <taxon>Clostridia</taxon>
        <taxon>Eubacteriales</taxon>
        <taxon>Eubacteriaceae</taxon>
        <taxon>Garciella</taxon>
    </lineage>
</organism>
<evidence type="ECO:0000256" key="1">
    <source>
        <dbReference type="ARBA" id="ARBA00022729"/>
    </source>
</evidence>
<proteinExistence type="predicted"/>
<dbReference type="OrthoDB" id="9797191at2"/>
<dbReference type="SMART" id="SM01208">
    <property type="entry name" value="G5"/>
    <property type="match status" value="1"/>
</dbReference>
<sequence>MKIKNIFQYINFKIIMIFIIIIFLIFLFKIYWVSNNIIYPNIKISEIEVGGLTKDQARIKLKQLIQHNKKEKSLIFCYQGEKWKVPYKNFKHQYDIEKTIDRVYYLGKNGNFLNRIRNYFYFKNREINVPLETIIDSTEIEKIIKQLAQEINIQEEDAKIQLKDGKINILPEKKGRRLEEKKLEKMIEEHLQFFNQEWIQLPVKETFPKITQQDLNSINGKIASFSTYFNSQKKQRVENLRVASRKIDGKILLPGEILSVNKSIGPITKENGYKDAPVIVNGKLQTDIGGGVCQVSTTLYNAAVRANLQIVERQHHSMPVSYVPLGQDAAIAGNWKDLKIKNNLDESVYIEMYLKGNQLIANLYSNQDFKQEIDLETELVSTISPEVIYKKDFSKNISYKKVEQEGKKGYRVHVYKIWYKNGKVKKRQLLHKDYYPPVDRIMIIGQKKEGIEEY</sequence>
<name>A0A1T4KKT4_9FIRM</name>
<dbReference type="RefSeq" id="WP_159454652.1">
    <property type="nucleotide sequence ID" value="NZ_FUWV01000002.1"/>
</dbReference>
<dbReference type="Pfam" id="PF07501">
    <property type="entry name" value="G5"/>
    <property type="match status" value="1"/>
</dbReference>
<keyword evidence="2" id="KW-0175">Coiled coil</keyword>
<dbReference type="InterPro" id="IPR011098">
    <property type="entry name" value="G5_dom"/>
</dbReference>
<feature type="domain" description="G5" evidence="4">
    <location>
        <begin position="369"/>
        <end position="448"/>
    </location>
</feature>
<dbReference type="EMBL" id="FUWV01000002">
    <property type="protein sequence ID" value="SJZ42977.1"/>
    <property type="molecule type" value="Genomic_DNA"/>
</dbReference>
<dbReference type="PANTHER" id="PTHR35788:SF1">
    <property type="entry name" value="EXPORTED PROTEIN"/>
    <property type="match status" value="1"/>
</dbReference>
<gene>
    <name evidence="5" type="ORF">SAMN02745973_00582</name>
</gene>
<accession>A0A1T4KKT4</accession>
<keyword evidence="6" id="KW-1185">Reference proteome</keyword>
<dbReference type="InterPro" id="IPR022029">
    <property type="entry name" value="YoaR-like_PG-bd"/>
</dbReference>
<evidence type="ECO:0000259" key="4">
    <source>
        <dbReference type="PROSITE" id="PS51109"/>
    </source>
</evidence>
<keyword evidence="3" id="KW-0812">Transmembrane</keyword>